<dbReference type="InterPro" id="IPR003594">
    <property type="entry name" value="HATPase_dom"/>
</dbReference>
<dbReference type="SUPFAM" id="SSF55874">
    <property type="entry name" value="ATPase domain of HSP90 chaperone/DNA topoisomerase II/histidine kinase"/>
    <property type="match status" value="1"/>
</dbReference>
<keyword evidence="5" id="KW-0547">Nucleotide-binding</keyword>
<keyword evidence="8" id="KW-0902">Two-component regulatory system</keyword>
<dbReference type="InterPro" id="IPR003018">
    <property type="entry name" value="GAF"/>
</dbReference>
<keyword evidence="7" id="KW-0067">ATP-binding</keyword>
<dbReference type="PRINTS" id="PR00344">
    <property type="entry name" value="BCTRLSENSOR"/>
</dbReference>
<evidence type="ECO:0000256" key="8">
    <source>
        <dbReference type="ARBA" id="ARBA00023012"/>
    </source>
</evidence>
<dbReference type="KEGG" id="theu:HPC62_01400"/>
<accession>A0A6M8B2M5</accession>
<dbReference type="Pfam" id="PF02518">
    <property type="entry name" value="HATPase_c"/>
    <property type="match status" value="1"/>
</dbReference>
<name>A0A6M8B2M5_9CYAN</name>
<dbReference type="InterPro" id="IPR004358">
    <property type="entry name" value="Sig_transdc_His_kin-like_C"/>
</dbReference>
<dbReference type="EMBL" id="CP053661">
    <property type="protein sequence ID" value="QKD81004.1"/>
    <property type="molecule type" value="Genomic_DNA"/>
</dbReference>
<evidence type="ECO:0000256" key="3">
    <source>
        <dbReference type="ARBA" id="ARBA00022553"/>
    </source>
</evidence>
<dbReference type="Proteomes" id="UP000505210">
    <property type="component" value="Chromosome"/>
</dbReference>
<dbReference type="GO" id="GO:0000155">
    <property type="term" value="F:phosphorelay sensor kinase activity"/>
    <property type="evidence" value="ECO:0007669"/>
    <property type="project" value="InterPro"/>
</dbReference>
<dbReference type="RefSeq" id="WP_172353426.1">
    <property type="nucleotide sequence ID" value="NZ_CP053661.1"/>
</dbReference>
<dbReference type="InterPro" id="IPR036097">
    <property type="entry name" value="HisK_dim/P_sf"/>
</dbReference>
<evidence type="ECO:0000256" key="1">
    <source>
        <dbReference type="ARBA" id="ARBA00000085"/>
    </source>
</evidence>
<gene>
    <name evidence="11" type="ORF">HPC62_01400</name>
</gene>
<dbReference type="InterPro" id="IPR005467">
    <property type="entry name" value="His_kinase_dom"/>
</dbReference>
<protein>
    <recommendedName>
        <fullName evidence="2">histidine kinase</fullName>
        <ecNumber evidence="2">2.7.13.3</ecNumber>
    </recommendedName>
</protein>
<dbReference type="InterPro" id="IPR029016">
    <property type="entry name" value="GAF-like_dom_sf"/>
</dbReference>
<reference evidence="11 12" key="1">
    <citation type="submission" date="2020-05" db="EMBL/GenBank/DDBJ databases">
        <title>Complete genome sequence of of a novel Thermoleptolyngbya strain isolated from hot springs of Ganzi, Sichuan China.</title>
        <authorList>
            <person name="Tang J."/>
            <person name="Daroch M."/>
            <person name="Li L."/>
            <person name="Waleron K."/>
            <person name="Waleron M."/>
            <person name="Waleron M."/>
        </authorList>
    </citation>
    <scope>NUCLEOTIDE SEQUENCE [LARGE SCALE GENOMIC DNA]</scope>
    <source>
        <strain evidence="11 12">PKUAC-SCTA183</strain>
    </source>
</reference>
<feature type="coiled-coil region" evidence="9">
    <location>
        <begin position="403"/>
        <end position="430"/>
    </location>
</feature>
<keyword evidence="3" id="KW-0597">Phosphoprotein</keyword>
<organism evidence="11 12">
    <name type="scientific">Thermoleptolyngbya sichuanensis A183</name>
    <dbReference type="NCBI Taxonomy" id="2737172"/>
    <lineage>
        <taxon>Bacteria</taxon>
        <taxon>Bacillati</taxon>
        <taxon>Cyanobacteriota</taxon>
        <taxon>Cyanophyceae</taxon>
        <taxon>Oculatellales</taxon>
        <taxon>Oculatellaceae</taxon>
        <taxon>Thermoleptolyngbya</taxon>
        <taxon>Thermoleptolyngbya sichuanensis</taxon>
    </lineage>
</organism>
<keyword evidence="9" id="KW-0175">Coiled coil</keyword>
<dbReference type="Gene3D" id="3.30.565.10">
    <property type="entry name" value="Histidine kinase-like ATPase, C-terminal domain"/>
    <property type="match status" value="1"/>
</dbReference>
<dbReference type="CDD" id="cd00082">
    <property type="entry name" value="HisKA"/>
    <property type="match status" value="1"/>
</dbReference>
<dbReference type="SMART" id="SM00388">
    <property type="entry name" value="HisKA"/>
    <property type="match status" value="1"/>
</dbReference>
<keyword evidence="6" id="KW-0418">Kinase</keyword>
<keyword evidence="4" id="KW-0808">Transferase</keyword>
<dbReference type="InterPro" id="IPR036890">
    <property type="entry name" value="HATPase_C_sf"/>
</dbReference>
<dbReference type="SUPFAM" id="SSF55781">
    <property type="entry name" value="GAF domain-like"/>
    <property type="match status" value="2"/>
</dbReference>
<evidence type="ECO:0000256" key="5">
    <source>
        <dbReference type="ARBA" id="ARBA00022741"/>
    </source>
</evidence>
<keyword evidence="12" id="KW-1185">Reference proteome</keyword>
<evidence type="ECO:0000256" key="7">
    <source>
        <dbReference type="ARBA" id="ARBA00022840"/>
    </source>
</evidence>
<dbReference type="SMART" id="SM00387">
    <property type="entry name" value="HATPase_c"/>
    <property type="match status" value="1"/>
</dbReference>
<sequence length="717" mass="80226">MVWLRYFRPQASHYDSSFIQQTTLVRQIGDRIRSSLELSVVLQTAVEEVVAQLPVECCLFLWYFQDIQRVQVVCEAGDRTLSSSTLSNGTPSGGIGHFPLTKFGDLVSAIDHGELILRPGKASNRPNGLLGLQPGMQSCPIDPPGPLFGDSAVLMIPVKGLEHSRGYLVCLDSTRRHWSPNTVELMQAIAQPLEMAIRQAQLYDRLQKQARRERLVNQITAQTRQSLDVQKILKRAIAQLLNALEVDRCLVHLVEAPDELTDVAEELGNSHPDALGDSLGDRGEGYNRFRRKHLFEVCREPFPSTIADFDTDGPITRWVIENRQQVVISDITQDPRIGTDNQEYRLAQIQSSLVVPVQANGTLQAILYLNQCSHIRYWTRDDQKLAQAVADQLAISIQQAHLYAKTRQQAQESAAQAERLSEALLNLQQTQAHLIQSEKMSSLGQLVSGIAHEINNPISFIYGNIPFVERYVKDLLRLLTAYQASYPQSTEKLRDLLEEIEPDFVLEDLPRILDSMRAGASRIREIVLSLRNFSRVHEANRKVVDLQEGLESTLKLLQHSIPADVEICRCYGDLPPVECFPSRLNQVFFHIIKNALEAMESVGDRPRIITLTTESFWHSPLEQPWVRVAIADTGPGIPAHLQPKIFDPFFTTKSVGQGYGLGLSIAYQTIVQQHQGTLECHSTLGKGTTFILEIPICPPTAPPPDAPDPPLAALRTV</sequence>
<dbReference type="Gene3D" id="1.10.287.130">
    <property type="match status" value="1"/>
</dbReference>
<feature type="domain" description="Histidine kinase" evidence="10">
    <location>
        <begin position="449"/>
        <end position="698"/>
    </location>
</feature>
<evidence type="ECO:0000313" key="12">
    <source>
        <dbReference type="Proteomes" id="UP000505210"/>
    </source>
</evidence>
<comment type="catalytic activity">
    <reaction evidence="1">
        <text>ATP + protein L-histidine = ADP + protein N-phospho-L-histidine.</text>
        <dbReference type="EC" id="2.7.13.3"/>
    </reaction>
</comment>
<dbReference type="PROSITE" id="PS50109">
    <property type="entry name" value="HIS_KIN"/>
    <property type="match status" value="1"/>
</dbReference>
<dbReference type="InterPro" id="IPR003661">
    <property type="entry name" value="HisK_dim/P_dom"/>
</dbReference>
<evidence type="ECO:0000256" key="6">
    <source>
        <dbReference type="ARBA" id="ARBA00022777"/>
    </source>
</evidence>
<dbReference type="EC" id="2.7.13.3" evidence="2"/>
<dbReference type="Pfam" id="PF01590">
    <property type="entry name" value="GAF"/>
    <property type="match status" value="2"/>
</dbReference>
<dbReference type="SMART" id="SM00065">
    <property type="entry name" value="GAF"/>
    <property type="match status" value="2"/>
</dbReference>
<proteinExistence type="predicted"/>
<dbReference type="PANTHER" id="PTHR43065">
    <property type="entry name" value="SENSOR HISTIDINE KINASE"/>
    <property type="match status" value="1"/>
</dbReference>
<dbReference type="Gene3D" id="3.30.450.40">
    <property type="match status" value="2"/>
</dbReference>
<evidence type="ECO:0000259" key="10">
    <source>
        <dbReference type="PROSITE" id="PS50109"/>
    </source>
</evidence>
<dbReference type="SUPFAM" id="SSF47384">
    <property type="entry name" value="Homodimeric domain of signal transducing histidine kinase"/>
    <property type="match status" value="1"/>
</dbReference>
<evidence type="ECO:0000313" key="11">
    <source>
        <dbReference type="EMBL" id="QKD81004.1"/>
    </source>
</evidence>
<dbReference type="AlphaFoldDB" id="A0A6M8B2M5"/>
<evidence type="ECO:0000256" key="9">
    <source>
        <dbReference type="SAM" id="Coils"/>
    </source>
</evidence>
<dbReference type="GO" id="GO:0005524">
    <property type="term" value="F:ATP binding"/>
    <property type="evidence" value="ECO:0007669"/>
    <property type="project" value="UniProtKB-KW"/>
</dbReference>
<evidence type="ECO:0000256" key="4">
    <source>
        <dbReference type="ARBA" id="ARBA00022679"/>
    </source>
</evidence>
<dbReference type="PANTHER" id="PTHR43065:SF10">
    <property type="entry name" value="PEROXIDE STRESS-ACTIVATED HISTIDINE KINASE MAK3"/>
    <property type="match status" value="1"/>
</dbReference>
<evidence type="ECO:0000256" key="2">
    <source>
        <dbReference type="ARBA" id="ARBA00012438"/>
    </source>
</evidence>